<evidence type="ECO:0000256" key="4">
    <source>
        <dbReference type="ARBA" id="ARBA00022833"/>
    </source>
</evidence>
<dbReference type="EMBL" id="KK117419">
    <property type="protein sequence ID" value="KFM70428.1"/>
    <property type="molecule type" value="Genomic_DNA"/>
</dbReference>
<dbReference type="Gene3D" id="3.30.160.60">
    <property type="entry name" value="Classic Zinc Finger"/>
    <property type="match status" value="2"/>
</dbReference>
<dbReference type="PROSITE" id="PS50157">
    <property type="entry name" value="ZINC_FINGER_C2H2_2"/>
    <property type="match status" value="4"/>
</dbReference>
<keyword evidence="4" id="KW-0862">Zinc</keyword>
<dbReference type="OMA" id="ATCERIP"/>
<dbReference type="AlphaFoldDB" id="A0A087TZ89"/>
<keyword evidence="8" id="KW-1185">Reference proteome</keyword>
<organism evidence="7 8">
    <name type="scientific">Stegodyphus mimosarum</name>
    <name type="common">African social velvet spider</name>
    <dbReference type="NCBI Taxonomy" id="407821"/>
    <lineage>
        <taxon>Eukaryota</taxon>
        <taxon>Metazoa</taxon>
        <taxon>Ecdysozoa</taxon>
        <taxon>Arthropoda</taxon>
        <taxon>Chelicerata</taxon>
        <taxon>Arachnida</taxon>
        <taxon>Araneae</taxon>
        <taxon>Araneomorphae</taxon>
        <taxon>Entelegynae</taxon>
        <taxon>Eresoidea</taxon>
        <taxon>Eresidae</taxon>
        <taxon>Stegodyphus</taxon>
    </lineage>
</organism>
<keyword evidence="1" id="KW-0479">Metal-binding</keyword>
<gene>
    <name evidence="7" type="ORF">X975_12217</name>
</gene>
<dbReference type="GO" id="GO:0005634">
    <property type="term" value="C:nucleus"/>
    <property type="evidence" value="ECO:0007669"/>
    <property type="project" value="UniProtKB-ARBA"/>
</dbReference>
<evidence type="ECO:0000313" key="8">
    <source>
        <dbReference type="Proteomes" id="UP000054359"/>
    </source>
</evidence>
<feature type="non-terminal residue" evidence="7">
    <location>
        <position position="401"/>
    </location>
</feature>
<dbReference type="Pfam" id="PF00096">
    <property type="entry name" value="zf-C2H2"/>
    <property type="match status" value="1"/>
</dbReference>
<sequence length="401" mass="46125">MSVLQVINRILPTSVLPEDFSKLVTPDDFGYPSKVQTLCFVDPRNGQHFVIQSTFCPRKLKFSGKNIHDEIAATCERIPGLICITNLNSVLGTLSKESTGKEFALTIPNTISKHEIFEQNILGNVKTKTADSGSSVNCDNKLCNDLDQLKKTNVCKPAEMNDLKPVNNQSKRRKLLLPLLKYFVEDECLICGFHGENITKQNACKHMLSHIRLGSYFCDDQFFTSAESLYAYTISQPETETYFCNLCGAKYKRKYFLSMHKKKEHAKSNSYSSGLLDNKHYPVKHKIPSCFACVVCNEKFTSLKSVIDHRNMHLGKGRFRCLICSKIFTSICLVRYHSHVRIIIKSYMCGICDKRFSSNRSLKVHRNSHMKKMLFWCKWCGKKFYIRNNLTEHLELFHTNY</sequence>
<keyword evidence="3 5" id="KW-0863">Zinc-finger</keyword>
<evidence type="ECO:0000256" key="2">
    <source>
        <dbReference type="ARBA" id="ARBA00022737"/>
    </source>
</evidence>
<accession>A0A087TZ89</accession>
<keyword evidence="2" id="KW-0677">Repeat</keyword>
<dbReference type="Proteomes" id="UP000054359">
    <property type="component" value="Unassembled WGS sequence"/>
</dbReference>
<name>A0A087TZ89_STEMI</name>
<evidence type="ECO:0000259" key="6">
    <source>
        <dbReference type="PROSITE" id="PS50157"/>
    </source>
</evidence>
<dbReference type="FunFam" id="3.30.160.60:FF:000446">
    <property type="entry name" value="Zinc finger protein"/>
    <property type="match status" value="1"/>
</dbReference>
<reference evidence="7 8" key="1">
    <citation type="submission" date="2013-11" db="EMBL/GenBank/DDBJ databases">
        <title>Genome sequencing of Stegodyphus mimosarum.</title>
        <authorList>
            <person name="Bechsgaard J."/>
        </authorList>
    </citation>
    <scope>NUCLEOTIDE SEQUENCE [LARGE SCALE GENOMIC DNA]</scope>
</reference>
<feature type="domain" description="C2H2-type" evidence="6">
    <location>
        <begin position="375"/>
        <end position="401"/>
    </location>
</feature>
<dbReference type="SMART" id="SM00355">
    <property type="entry name" value="ZnF_C2H2"/>
    <property type="match status" value="5"/>
</dbReference>
<dbReference type="OrthoDB" id="6421403at2759"/>
<dbReference type="GO" id="GO:0008270">
    <property type="term" value="F:zinc ion binding"/>
    <property type="evidence" value="ECO:0007669"/>
    <property type="project" value="UniProtKB-KW"/>
</dbReference>
<proteinExistence type="predicted"/>
<dbReference type="InterPro" id="IPR013087">
    <property type="entry name" value="Znf_C2H2_type"/>
</dbReference>
<feature type="domain" description="C2H2-type" evidence="6">
    <location>
        <begin position="291"/>
        <end position="318"/>
    </location>
</feature>
<dbReference type="SUPFAM" id="SSF57667">
    <property type="entry name" value="beta-beta-alpha zinc fingers"/>
    <property type="match status" value="2"/>
</dbReference>
<evidence type="ECO:0000256" key="1">
    <source>
        <dbReference type="ARBA" id="ARBA00022723"/>
    </source>
</evidence>
<evidence type="ECO:0000256" key="3">
    <source>
        <dbReference type="ARBA" id="ARBA00022771"/>
    </source>
</evidence>
<dbReference type="PANTHER" id="PTHR24379:SF121">
    <property type="entry name" value="C2H2-TYPE DOMAIN-CONTAINING PROTEIN"/>
    <property type="match status" value="1"/>
</dbReference>
<dbReference type="InterPro" id="IPR036236">
    <property type="entry name" value="Znf_C2H2_sf"/>
</dbReference>
<feature type="domain" description="C2H2-type" evidence="6">
    <location>
        <begin position="242"/>
        <end position="270"/>
    </location>
</feature>
<evidence type="ECO:0000313" key="7">
    <source>
        <dbReference type="EMBL" id="KFM70428.1"/>
    </source>
</evidence>
<dbReference type="PROSITE" id="PS00028">
    <property type="entry name" value="ZINC_FINGER_C2H2_1"/>
    <property type="match status" value="4"/>
</dbReference>
<protein>
    <submittedName>
        <fullName evidence="7">Zinc finger protein 26</fullName>
    </submittedName>
</protein>
<dbReference type="PANTHER" id="PTHR24379">
    <property type="entry name" value="KRAB AND ZINC FINGER DOMAIN-CONTAINING"/>
    <property type="match status" value="1"/>
</dbReference>
<evidence type="ECO:0000256" key="5">
    <source>
        <dbReference type="PROSITE-ProRule" id="PRU00042"/>
    </source>
</evidence>
<dbReference type="STRING" id="407821.A0A087TZ89"/>
<feature type="domain" description="C2H2-type" evidence="6">
    <location>
        <begin position="347"/>
        <end position="374"/>
    </location>
</feature>